<evidence type="ECO:0000313" key="10">
    <source>
        <dbReference type="Proteomes" id="UP000219546"/>
    </source>
</evidence>
<sequence>MSETETLLQVKNLHTYFFTEHGVVPSVNGVTFSIKKGETVGIVGESGCGKSVTSLSLLQLVDEPGKIIEGEILFEGQDLTKFNKKQLRKVRGNKISMVFQEPLTSLNPVFTIGSQIAEAIRLHQNVNKEEAKIKTIEMLKRVGIPRAERHYYSFPHMLSGGMRQRVMIAMALSCHPQLLIADEPTTALDVTIQAQILNLMKELSREYDTSIILITHDLGVVAEMVDRVIVMYAGQIVEQNSVFEIFKNPKHPYTKGLLNSTPKIHHLKDQLESIEGNVPSPFEMPTGCKFHPRCPFSTEKCLSQEPPLFQIEGGSEVRCWLHEEHEVTKG</sequence>
<dbReference type="InterPro" id="IPR003593">
    <property type="entry name" value="AAA+_ATPase"/>
</dbReference>
<gene>
    <name evidence="9" type="ORF">SAMN05877753_101474</name>
</gene>
<keyword evidence="5" id="KW-0547">Nucleotide-binding</keyword>
<evidence type="ECO:0000256" key="2">
    <source>
        <dbReference type="ARBA" id="ARBA00005417"/>
    </source>
</evidence>
<proteinExistence type="inferred from homology"/>
<dbReference type="Proteomes" id="UP000219546">
    <property type="component" value="Unassembled WGS sequence"/>
</dbReference>
<keyword evidence="4" id="KW-1003">Cell membrane</keyword>
<dbReference type="Pfam" id="PF00005">
    <property type="entry name" value="ABC_tran"/>
    <property type="match status" value="1"/>
</dbReference>
<dbReference type="InterPro" id="IPR013563">
    <property type="entry name" value="Oligopep_ABC_C"/>
</dbReference>
<dbReference type="SUPFAM" id="SSF52540">
    <property type="entry name" value="P-loop containing nucleoside triphosphate hydrolases"/>
    <property type="match status" value="1"/>
</dbReference>
<dbReference type="SMART" id="SM00382">
    <property type="entry name" value="AAA"/>
    <property type="match status" value="1"/>
</dbReference>
<accession>A0A285CJF8</accession>
<dbReference type="PROSITE" id="PS00211">
    <property type="entry name" value="ABC_TRANSPORTER_1"/>
    <property type="match status" value="1"/>
</dbReference>
<dbReference type="RefSeq" id="WP_097156979.1">
    <property type="nucleotide sequence ID" value="NZ_JBEPMQ010000003.1"/>
</dbReference>
<name>A0A285CJF8_9BACI</name>
<comment type="subcellular location">
    <subcellularLocation>
        <location evidence="1">Cell membrane</location>
        <topology evidence="1">Peripheral membrane protein</topology>
    </subcellularLocation>
</comment>
<reference evidence="9 10" key="1">
    <citation type="submission" date="2017-08" db="EMBL/GenBank/DDBJ databases">
        <authorList>
            <person name="de Groot N.N."/>
        </authorList>
    </citation>
    <scope>NUCLEOTIDE SEQUENCE [LARGE SCALE GENOMIC DNA]</scope>
    <source>
        <strain evidence="9 10">JC228</strain>
    </source>
</reference>
<dbReference type="AlphaFoldDB" id="A0A285CJF8"/>
<dbReference type="FunFam" id="3.40.50.300:FF:000016">
    <property type="entry name" value="Oligopeptide ABC transporter ATP-binding component"/>
    <property type="match status" value="1"/>
</dbReference>
<keyword evidence="6 9" id="KW-0067">ATP-binding</keyword>
<evidence type="ECO:0000256" key="5">
    <source>
        <dbReference type="ARBA" id="ARBA00022741"/>
    </source>
</evidence>
<dbReference type="InterPro" id="IPR003439">
    <property type="entry name" value="ABC_transporter-like_ATP-bd"/>
</dbReference>
<dbReference type="InterPro" id="IPR017871">
    <property type="entry name" value="ABC_transporter-like_CS"/>
</dbReference>
<dbReference type="CDD" id="cd03257">
    <property type="entry name" value="ABC_NikE_OppD_transporters"/>
    <property type="match status" value="1"/>
</dbReference>
<dbReference type="GO" id="GO:0005886">
    <property type="term" value="C:plasma membrane"/>
    <property type="evidence" value="ECO:0007669"/>
    <property type="project" value="UniProtKB-SubCell"/>
</dbReference>
<dbReference type="PANTHER" id="PTHR43297">
    <property type="entry name" value="OLIGOPEPTIDE TRANSPORT ATP-BINDING PROTEIN APPD"/>
    <property type="match status" value="1"/>
</dbReference>
<dbReference type="InterPro" id="IPR050388">
    <property type="entry name" value="ABC_Ni/Peptide_Import"/>
</dbReference>
<dbReference type="PROSITE" id="PS50893">
    <property type="entry name" value="ABC_TRANSPORTER_2"/>
    <property type="match status" value="1"/>
</dbReference>
<dbReference type="GO" id="GO:0005524">
    <property type="term" value="F:ATP binding"/>
    <property type="evidence" value="ECO:0007669"/>
    <property type="project" value="UniProtKB-KW"/>
</dbReference>
<organism evidence="9 10">
    <name type="scientific">Bacillus oleivorans</name>
    <dbReference type="NCBI Taxonomy" id="1448271"/>
    <lineage>
        <taxon>Bacteria</taxon>
        <taxon>Bacillati</taxon>
        <taxon>Bacillota</taxon>
        <taxon>Bacilli</taxon>
        <taxon>Bacillales</taxon>
        <taxon>Bacillaceae</taxon>
        <taxon>Bacillus</taxon>
    </lineage>
</organism>
<dbReference type="NCBIfam" id="TIGR01727">
    <property type="entry name" value="oligo_HPY"/>
    <property type="match status" value="1"/>
</dbReference>
<evidence type="ECO:0000256" key="6">
    <source>
        <dbReference type="ARBA" id="ARBA00022840"/>
    </source>
</evidence>
<dbReference type="InterPro" id="IPR027417">
    <property type="entry name" value="P-loop_NTPase"/>
</dbReference>
<feature type="domain" description="ABC transporter" evidence="8">
    <location>
        <begin position="8"/>
        <end position="258"/>
    </location>
</feature>
<dbReference type="OrthoDB" id="9802264at2"/>
<dbReference type="GO" id="GO:0016887">
    <property type="term" value="F:ATP hydrolysis activity"/>
    <property type="evidence" value="ECO:0007669"/>
    <property type="project" value="InterPro"/>
</dbReference>
<keyword evidence="10" id="KW-1185">Reference proteome</keyword>
<evidence type="ECO:0000256" key="1">
    <source>
        <dbReference type="ARBA" id="ARBA00004202"/>
    </source>
</evidence>
<protein>
    <submittedName>
        <fullName evidence="9">Peptide/nickel transport system ATP-binding protein/oligopeptide transport system ATP-binding protein</fullName>
    </submittedName>
</protein>
<evidence type="ECO:0000256" key="7">
    <source>
        <dbReference type="ARBA" id="ARBA00023136"/>
    </source>
</evidence>
<comment type="similarity">
    <text evidence="2">Belongs to the ABC transporter superfamily.</text>
</comment>
<evidence type="ECO:0000313" key="9">
    <source>
        <dbReference type="EMBL" id="SNX67158.1"/>
    </source>
</evidence>
<dbReference type="GO" id="GO:0015833">
    <property type="term" value="P:peptide transport"/>
    <property type="evidence" value="ECO:0007669"/>
    <property type="project" value="InterPro"/>
</dbReference>
<dbReference type="Pfam" id="PF08352">
    <property type="entry name" value="oligo_HPY"/>
    <property type="match status" value="1"/>
</dbReference>
<evidence type="ECO:0000256" key="4">
    <source>
        <dbReference type="ARBA" id="ARBA00022475"/>
    </source>
</evidence>
<dbReference type="PANTHER" id="PTHR43297:SF2">
    <property type="entry name" value="DIPEPTIDE TRANSPORT ATP-BINDING PROTEIN DPPD"/>
    <property type="match status" value="1"/>
</dbReference>
<dbReference type="Gene3D" id="3.40.50.300">
    <property type="entry name" value="P-loop containing nucleotide triphosphate hydrolases"/>
    <property type="match status" value="1"/>
</dbReference>
<dbReference type="EMBL" id="OAOP01000001">
    <property type="protein sequence ID" value="SNX67158.1"/>
    <property type="molecule type" value="Genomic_DNA"/>
</dbReference>
<evidence type="ECO:0000256" key="3">
    <source>
        <dbReference type="ARBA" id="ARBA00022448"/>
    </source>
</evidence>
<evidence type="ECO:0000259" key="8">
    <source>
        <dbReference type="PROSITE" id="PS50893"/>
    </source>
</evidence>
<keyword evidence="7" id="KW-0472">Membrane</keyword>
<keyword evidence="3" id="KW-0813">Transport</keyword>